<proteinExistence type="inferred from homology"/>
<keyword evidence="6" id="KW-0479">Metal-binding</keyword>
<evidence type="ECO:0000256" key="6">
    <source>
        <dbReference type="ARBA" id="ARBA00022723"/>
    </source>
</evidence>
<evidence type="ECO:0000256" key="11">
    <source>
        <dbReference type="ARBA" id="ARBA00048179"/>
    </source>
</evidence>
<dbReference type="GO" id="GO:0016740">
    <property type="term" value="F:transferase activity"/>
    <property type="evidence" value="ECO:0007669"/>
    <property type="project" value="UniProtKB-KW"/>
</dbReference>
<name>A0A975HK87_9GAMM</name>
<feature type="domain" description="SsuA/THI5-like" evidence="13">
    <location>
        <begin position="41"/>
        <end position="250"/>
    </location>
</feature>
<evidence type="ECO:0000256" key="2">
    <source>
        <dbReference type="ARBA" id="ARBA00004948"/>
    </source>
</evidence>
<evidence type="ECO:0000256" key="1">
    <source>
        <dbReference type="ARBA" id="ARBA00003469"/>
    </source>
</evidence>
<dbReference type="GO" id="GO:0046872">
    <property type="term" value="F:metal ion binding"/>
    <property type="evidence" value="ECO:0007669"/>
    <property type="project" value="UniProtKB-KW"/>
</dbReference>
<comment type="similarity">
    <text evidence="3">Belongs to the NMT1/THI5 family.</text>
</comment>
<evidence type="ECO:0000256" key="12">
    <source>
        <dbReference type="SAM" id="Phobius"/>
    </source>
</evidence>
<evidence type="ECO:0000256" key="10">
    <source>
        <dbReference type="ARBA" id="ARBA00033171"/>
    </source>
</evidence>
<protein>
    <recommendedName>
        <fullName evidence="10">Thiamine pyrimidine synthase</fullName>
    </recommendedName>
</protein>
<keyword evidence="5" id="KW-0808">Transferase</keyword>
<keyword evidence="9" id="KW-0408">Iron</keyword>
<comment type="function">
    <text evidence="1">Responsible for the formation of the pyrimidine heterocycle in the thiamine biosynthesis pathway. Catalyzes the formation of hydroxymethylpyrimidine phosphate (HMP-P) from histidine and pyridoxal phosphate (PLP). The protein uses PLP and the active site histidine to form HMP-P, generating an inactive enzyme. The enzyme can only undergo a single turnover, which suggests it is a suicide enzyme.</text>
</comment>
<comment type="catalytic activity">
    <reaction evidence="11">
        <text>N(6)-(pyridoxal phosphate)-L-lysyl-[4-amino-5-hydroxymethyl-2-methylpyrimidine phosphate synthase] + L-histidyl-[4-amino-5-hydroxymethyl-2-methylpyrimidine phosphate synthase] + 2 Fe(3+) + 4 H2O = L-lysyl-[4-amino-5-hydroxymethyl-2-methylpyrimidine phosphate synthase] + (2S)-2-amino-5-hydroxy-4-oxopentanoyl-[4-amino-5-hydroxymethyl-2-methylpyrimidine phosphate synthase] + 4-amino-2-methyl-5-(phosphooxymethyl)pyrimidine + 3-oxopropanoate + 2 Fe(2+) + 2 H(+)</text>
        <dbReference type="Rhea" id="RHEA:65756"/>
        <dbReference type="Rhea" id="RHEA-COMP:16892"/>
        <dbReference type="Rhea" id="RHEA-COMP:16893"/>
        <dbReference type="Rhea" id="RHEA-COMP:16894"/>
        <dbReference type="Rhea" id="RHEA-COMP:16895"/>
        <dbReference type="ChEBI" id="CHEBI:15377"/>
        <dbReference type="ChEBI" id="CHEBI:15378"/>
        <dbReference type="ChEBI" id="CHEBI:29033"/>
        <dbReference type="ChEBI" id="CHEBI:29034"/>
        <dbReference type="ChEBI" id="CHEBI:29969"/>
        <dbReference type="ChEBI" id="CHEBI:29979"/>
        <dbReference type="ChEBI" id="CHEBI:33190"/>
        <dbReference type="ChEBI" id="CHEBI:58354"/>
        <dbReference type="ChEBI" id="CHEBI:143915"/>
        <dbReference type="ChEBI" id="CHEBI:157692"/>
    </reaction>
    <physiologicalReaction direction="left-to-right" evidence="11">
        <dbReference type="Rhea" id="RHEA:65757"/>
    </physiologicalReaction>
</comment>
<keyword evidence="8" id="KW-0784">Thiamine biosynthesis</keyword>
<evidence type="ECO:0000259" key="13">
    <source>
        <dbReference type="Pfam" id="PF09084"/>
    </source>
</evidence>
<keyword evidence="15" id="KW-1185">Reference proteome</keyword>
<feature type="transmembrane region" description="Helical" evidence="12">
    <location>
        <begin position="326"/>
        <end position="351"/>
    </location>
</feature>
<keyword evidence="7" id="KW-0663">Pyridoxal phosphate</keyword>
<dbReference type="AlphaFoldDB" id="A0A975HK87"/>
<dbReference type="InterPro" id="IPR015168">
    <property type="entry name" value="SsuA/THI5"/>
</dbReference>
<evidence type="ECO:0000256" key="8">
    <source>
        <dbReference type="ARBA" id="ARBA00022977"/>
    </source>
</evidence>
<dbReference type="PANTHER" id="PTHR31528:SF1">
    <property type="entry name" value="4-AMINO-5-HYDROXYMETHYL-2-METHYLPYRIMIDINE PHOSPHATE SYNTHASE THI11-RELATED"/>
    <property type="match status" value="1"/>
</dbReference>
<dbReference type="Pfam" id="PF09084">
    <property type="entry name" value="NMT1"/>
    <property type="match status" value="1"/>
</dbReference>
<keyword evidence="12" id="KW-0812">Transmembrane</keyword>
<dbReference type="Gene3D" id="3.40.190.10">
    <property type="entry name" value="Periplasmic binding protein-like II"/>
    <property type="match status" value="2"/>
</dbReference>
<comment type="subunit">
    <text evidence="4">Homodimer.</text>
</comment>
<dbReference type="KEGG" id="pxi:J5O05_12405"/>
<dbReference type="InterPro" id="IPR027939">
    <property type="entry name" value="NMT1/THI5"/>
</dbReference>
<accession>A0A975HK87</accession>
<dbReference type="GO" id="GO:0009228">
    <property type="term" value="P:thiamine biosynthetic process"/>
    <property type="evidence" value="ECO:0007669"/>
    <property type="project" value="UniProtKB-KW"/>
</dbReference>
<evidence type="ECO:0000256" key="3">
    <source>
        <dbReference type="ARBA" id="ARBA00009406"/>
    </source>
</evidence>
<evidence type="ECO:0000256" key="5">
    <source>
        <dbReference type="ARBA" id="ARBA00022679"/>
    </source>
</evidence>
<gene>
    <name evidence="14" type="ORF">J5O05_12405</name>
</gene>
<comment type="pathway">
    <text evidence="2">Cofactor biosynthesis; thiamine diphosphate biosynthesis.</text>
</comment>
<evidence type="ECO:0000256" key="7">
    <source>
        <dbReference type="ARBA" id="ARBA00022898"/>
    </source>
</evidence>
<evidence type="ECO:0000256" key="9">
    <source>
        <dbReference type="ARBA" id="ARBA00023004"/>
    </source>
</evidence>
<dbReference type="PANTHER" id="PTHR31528">
    <property type="entry name" value="4-AMINO-5-HYDROXYMETHYL-2-METHYLPYRIMIDINE PHOSPHATE SYNTHASE THI11-RELATED"/>
    <property type="match status" value="1"/>
</dbReference>
<evidence type="ECO:0000313" key="15">
    <source>
        <dbReference type="Proteomes" id="UP000664904"/>
    </source>
</evidence>
<organism evidence="14 15">
    <name type="scientific">Pseudoalteromonas xiamenensis</name>
    <dbReference type="NCBI Taxonomy" id="882626"/>
    <lineage>
        <taxon>Bacteria</taxon>
        <taxon>Pseudomonadati</taxon>
        <taxon>Pseudomonadota</taxon>
        <taxon>Gammaproteobacteria</taxon>
        <taxon>Alteromonadales</taxon>
        <taxon>Pseudoalteromonadaceae</taxon>
        <taxon>Pseudoalteromonas</taxon>
    </lineage>
</organism>
<dbReference type="EMBL" id="CP072133">
    <property type="protein sequence ID" value="QTH70719.1"/>
    <property type="molecule type" value="Genomic_DNA"/>
</dbReference>
<keyword evidence="12" id="KW-1133">Transmembrane helix</keyword>
<sequence length="362" mass="41163">MIAARSASLVRQLGLIWVMLLFSFQSSAIENVTLQLKWTHQFQFAGYYVAKEKGFYKEAGLHVNIVPADPSNPDTFFSVLSGRAQFGLTHSGILQQRLEGKPLVAMAAILQSSPYCWMVKAQSGINGPKDFVNKRVSHISRSENAELLVMLERAGVEAKDLALYAGLHPIRDFQRGIVDALQVYVTNEPFQMAQLGIDVRLICPKRYGLNVYGDILFTSEQLLKNNPELAERFLQASLRGWRYALLNLQEALTITQSRYAKDKTMEQLAYEAEKLSSYISVPGVPIGNMTLNKWEWIADLYGFDRDTSGHSLSGFLLYSRPLDKPVWSWMLIAAVVLTIVSIPMYIYLIFFKQRKYKLMRRQ</sequence>
<dbReference type="Proteomes" id="UP000664904">
    <property type="component" value="Chromosome"/>
</dbReference>
<reference evidence="14" key="1">
    <citation type="submission" date="2021-03" db="EMBL/GenBank/DDBJ databases">
        <title>Complete Genome of Pseudoalteromonas xiamenensis STKMTI.2, a new potential marine bacterium producing anti-Vibrio compounds.</title>
        <authorList>
            <person name="Handayani D.P."/>
            <person name="Isnansetyo A."/>
            <person name="Istiqomah I."/>
            <person name="Jumina J."/>
        </authorList>
    </citation>
    <scope>NUCLEOTIDE SEQUENCE</scope>
    <source>
        <strain evidence="14">STKMTI.2</strain>
    </source>
</reference>
<evidence type="ECO:0000256" key="4">
    <source>
        <dbReference type="ARBA" id="ARBA00011738"/>
    </source>
</evidence>
<dbReference type="RefSeq" id="WP_208842303.1">
    <property type="nucleotide sequence ID" value="NZ_CP072133.1"/>
</dbReference>
<evidence type="ECO:0000313" key="14">
    <source>
        <dbReference type="EMBL" id="QTH70719.1"/>
    </source>
</evidence>
<keyword evidence="12" id="KW-0472">Membrane</keyword>
<dbReference type="SUPFAM" id="SSF53850">
    <property type="entry name" value="Periplasmic binding protein-like II"/>
    <property type="match status" value="1"/>
</dbReference>